<dbReference type="PANTHER" id="PTHR16305">
    <property type="entry name" value="TESTICULAR SOLUBLE ADENYLYL CYCLASE"/>
    <property type="match status" value="1"/>
</dbReference>
<dbReference type="SMART" id="SM00382">
    <property type="entry name" value="AAA"/>
    <property type="match status" value="1"/>
</dbReference>
<dbReference type="Gene3D" id="1.10.10.10">
    <property type="entry name" value="Winged helix-like DNA-binding domain superfamily/Winged helix DNA-binding domain"/>
    <property type="match status" value="1"/>
</dbReference>
<dbReference type="InterPro" id="IPR000792">
    <property type="entry name" value="Tscrpt_reg_LuxR_C"/>
</dbReference>
<name>A0A5N5W3P0_STRMB</name>
<dbReference type="GO" id="GO:0005737">
    <property type="term" value="C:cytoplasm"/>
    <property type="evidence" value="ECO:0007669"/>
    <property type="project" value="TreeGrafter"/>
</dbReference>
<feature type="region of interest" description="Disordered" evidence="3">
    <location>
        <begin position="884"/>
        <end position="917"/>
    </location>
</feature>
<dbReference type="InterPro" id="IPR011990">
    <property type="entry name" value="TPR-like_helical_dom_sf"/>
</dbReference>
<dbReference type="GO" id="GO:0004016">
    <property type="term" value="F:adenylate cyclase activity"/>
    <property type="evidence" value="ECO:0007669"/>
    <property type="project" value="TreeGrafter"/>
</dbReference>
<dbReference type="PROSITE" id="PS50043">
    <property type="entry name" value="HTH_LUXR_2"/>
    <property type="match status" value="1"/>
</dbReference>
<sequence length="985" mass="104095">MAQVWSRAGGNMDVLRSPDYAERKTELAALGGLLTEAGAGRGSVALVSGPAGSGKTHLLQTFCKEAERSGALLLTAVASRAESGLPLGVMDQLFRCETLPAELRRRATALLAGEPAGSRGPDAGPGTMNQPSVEVANGLRSILLELSDRGPVVVGIDDLQYADGPSLQMLLFLQRRMKTSRVLLLLAELSTVRSPHPVFHAELFRQPNCRKIRLDLLTRSGVHSLIEGRLGPAKARELTEAYHAASGGSPLFLTALLDDHEAAHRPGGEPAAAEPSTTPTASEAAFRTALTDCLYLAEPSALAVARAVAALGTAGSPALIGHALGMNTSTVEHAIASLAATGLLGPEDFRHPAARTAVLAETPPDARHDLHLRVAAALHHAGAPPGPVAEQLRAAERAPEAWMINILREAARGALAAGRRGTACAYLDLALKDCADRRQLAALTADRMRIEWQKSPLKAMRHVELLWEALRAGHLNGHDAGLLTRGLLWHGRYREAREALALWKAYGAAADPEESEELAALTTWMAYSHPSLMTSSGGALATAPPTGPDAARPFGRHAVSVLYRLLADGAGEAAAARAEAILHSVVLGGATLESLHAALLTLLCADHPDKAAAWSDELLKEAEQHEAPMWQVVFATMRADAAFRQGDMATAVRHGEAALARLPASAWGVAIGSPLAVLILATTMMGRYDEAVRYIRQPVPDTMFEARYGLHYLNARGHFHLATGRPAAALTDFESCGRLATAWRLDLPALIPWRAGAAEAALALGLKTRARALVEEQLTRPGTGQPRTRGATLRLLAATGAPEDRPGLLRQVVDLLRPDTGRFELARALADLRDAHEALGAREEAADAGRRAAEMMASCQVPAEWARPGGVVRPAPAAPAAVAPVAPSDAVPDAPSDAASDAAGRPAGAPEERRPPAAEVLSDAERRVAELAAAGVTNRAIGRKLFITVSTVEQHLTRVYRKLDVSRRRDLAARLGLRAPDAESA</sequence>
<dbReference type="GO" id="GO:0006355">
    <property type="term" value="P:regulation of DNA-templated transcription"/>
    <property type="evidence" value="ECO:0007669"/>
    <property type="project" value="InterPro"/>
</dbReference>
<dbReference type="PRINTS" id="PR00038">
    <property type="entry name" value="HTHLUXR"/>
</dbReference>
<reference evidence="5 6" key="1">
    <citation type="journal article" date="2019" name="Microb. Cell Fact.">
        <title>Exploring novel herbicidin analogues by transcriptional regulator overexpression and MS/MS molecular networking.</title>
        <authorList>
            <person name="Shi Y."/>
            <person name="Gu R."/>
            <person name="Li Y."/>
            <person name="Wang X."/>
            <person name="Ren W."/>
            <person name="Li X."/>
            <person name="Wang L."/>
            <person name="Xie Y."/>
            <person name="Hong B."/>
        </authorList>
    </citation>
    <scope>NUCLEOTIDE SEQUENCE [LARGE SCALE GENOMIC DNA]</scope>
    <source>
        <strain evidence="5 6">US-43</strain>
    </source>
</reference>
<accession>A0A5N5W3P0</accession>
<feature type="compositionally biased region" description="Low complexity" evidence="3">
    <location>
        <begin position="884"/>
        <end position="909"/>
    </location>
</feature>
<comment type="caution">
    <text evidence="5">The sequence shown here is derived from an EMBL/GenBank/DDBJ whole genome shotgun (WGS) entry which is preliminary data.</text>
</comment>
<dbReference type="EMBL" id="VOKX01000091">
    <property type="protein sequence ID" value="KAB7838171.1"/>
    <property type="molecule type" value="Genomic_DNA"/>
</dbReference>
<gene>
    <name evidence="5" type="ORF">FRZ00_22370</name>
</gene>
<dbReference type="Proteomes" id="UP000327000">
    <property type="component" value="Unassembled WGS sequence"/>
</dbReference>
<dbReference type="SUPFAM" id="SSF46894">
    <property type="entry name" value="C-terminal effector domain of the bipartite response regulators"/>
    <property type="match status" value="1"/>
</dbReference>
<feature type="compositionally biased region" description="Low complexity" evidence="3">
    <location>
        <begin position="269"/>
        <end position="283"/>
    </location>
</feature>
<proteinExistence type="predicted"/>
<evidence type="ECO:0000256" key="2">
    <source>
        <dbReference type="ARBA" id="ARBA00022840"/>
    </source>
</evidence>
<keyword evidence="2" id="KW-0067">ATP-binding</keyword>
<feature type="region of interest" description="Disordered" evidence="3">
    <location>
        <begin position="263"/>
        <end position="283"/>
    </location>
</feature>
<dbReference type="InterPro" id="IPR003593">
    <property type="entry name" value="AAA+_ATPase"/>
</dbReference>
<dbReference type="SUPFAM" id="SSF52540">
    <property type="entry name" value="P-loop containing nucleoside triphosphate hydrolases"/>
    <property type="match status" value="1"/>
</dbReference>
<dbReference type="RefSeq" id="WP_152264759.1">
    <property type="nucleotide sequence ID" value="NZ_VOKX01000091.1"/>
</dbReference>
<dbReference type="GO" id="GO:0003677">
    <property type="term" value="F:DNA binding"/>
    <property type="evidence" value="ECO:0007669"/>
    <property type="project" value="InterPro"/>
</dbReference>
<evidence type="ECO:0000256" key="3">
    <source>
        <dbReference type="SAM" id="MobiDB-lite"/>
    </source>
</evidence>
<dbReference type="Pfam" id="PF00196">
    <property type="entry name" value="GerE"/>
    <property type="match status" value="1"/>
</dbReference>
<keyword evidence="6" id="KW-1185">Reference proteome</keyword>
<dbReference type="OrthoDB" id="3178131at2"/>
<dbReference type="SUPFAM" id="SSF48452">
    <property type="entry name" value="TPR-like"/>
    <property type="match status" value="1"/>
</dbReference>
<organism evidence="5 6">
    <name type="scientific">Streptomyces mobaraensis</name>
    <name type="common">Streptoverticillium mobaraense</name>
    <dbReference type="NCBI Taxonomy" id="35621"/>
    <lineage>
        <taxon>Bacteria</taxon>
        <taxon>Bacillati</taxon>
        <taxon>Actinomycetota</taxon>
        <taxon>Actinomycetes</taxon>
        <taxon>Kitasatosporales</taxon>
        <taxon>Streptomycetaceae</taxon>
        <taxon>Streptomyces</taxon>
    </lineage>
</organism>
<dbReference type="GO" id="GO:0005524">
    <property type="term" value="F:ATP binding"/>
    <property type="evidence" value="ECO:0007669"/>
    <property type="project" value="UniProtKB-KW"/>
</dbReference>
<keyword evidence="1" id="KW-0547">Nucleotide-binding</keyword>
<dbReference type="Pfam" id="PF13191">
    <property type="entry name" value="AAA_16"/>
    <property type="match status" value="1"/>
</dbReference>
<feature type="domain" description="HTH luxR-type" evidence="4">
    <location>
        <begin position="914"/>
        <end position="979"/>
    </location>
</feature>
<evidence type="ECO:0000259" key="4">
    <source>
        <dbReference type="PROSITE" id="PS50043"/>
    </source>
</evidence>
<dbReference type="InterPro" id="IPR036388">
    <property type="entry name" value="WH-like_DNA-bd_sf"/>
</dbReference>
<dbReference type="PANTHER" id="PTHR16305:SF35">
    <property type="entry name" value="TRANSCRIPTIONAL ACTIVATOR DOMAIN"/>
    <property type="match status" value="1"/>
</dbReference>
<evidence type="ECO:0000256" key="1">
    <source>
        <dbReference type="ARBA" id="ARBA00022741"/>
    </source>
</evidence>
<dbReference type="PROSITE" id="PS00622">
    <property type="entry name" value="HTH_LUXR_1"/>
    <property type="match status" value="1"/>
</dbReference>
<dbReference type="Gene3D" id="1.25.40.10">
    <property type="entry name" value="Tetratricopeptide repeat domain"/>
    <property type="match status" value="1"/>
</dbReference>
<dbReference type="SMART" id="SM00421">
    <property type="entry name" value="HTH_LUXR"/>
    <property type="match status" value="1"/>
</dbReference>
<dbReference type="InterPro" id="IPR016032">
    <property type="entry name" value="Sig_transdc_resp-reg_C-effctor"/>
</dbReference>
<protein>
    <submittedName>
        <fullName evidence="5">AAA family ATPase</fullName>
    </submittedName>
</protein>
<dbReference type="InterPro" id="IPR027417">
    <property type="entry name" value="P-loop_NTPase"/>
</dbReference>
<evidence type="ECO:0000313" key="6">
    <source>
        <dbReference type="Proteomes" id="UP000327000"/>
    </source>
</evidence>
<dbReference type="CDD" id="cd06170">
    <property type="entry name" value="LuxR_C_like"/>
    <property type="match status" value="1"/>
</dbReference>
<evidence type="ECO:0000313" key="5">
    <source>
        <dbReference type="EMBL" id="KAB7838171.1"/>
    </source>
</evidence>
<dbReference type="InterPro" id="IPR041664">
    <property type="entry name" value="AAA_16"/>
</dbReference>
<dbReference type="AlphaFoldDB" id="A0A5N5W3P0"/>